<sequence length="68" mass="7635">MVRKPYELFVKRANGLVLVFRNIASTLKLLYQLWLSVSLNDIVPGIGHTSGAKLIEMTVQLYDQGGEE</sequence>
<accession>A0A5N6GK88</accession>
<protein>
    <submittedName>
        <fullName evidence="1">Uncharacterized protein</fullName>
    </submittedName>
</protein>
<organism evidence="1">
    <name type="scientific">Aspergillus flavus</name>
    <dbReference type="NCBI Taxonomy" id="5059"/>
    <lineage>
        <taxon>Eukaryota</taxon>
        <taxon>Fungi</taxon>
        <taxon>Dikarya</taxon>
        <taxon>Ascomycota</taxon>
        <taxon>Pezizomycotina</taxon>
        <taxon>Eurotiomycetes</taxon>
        <taxon>Eurotiomycetidae</taxon>
        <taxon>Eurotiales</taxon>
        <taxon>Aspergillaceae</taxon>
        <taxon>Aspergillus</taxon>
        <taxon>Aspergillus subgen. Circumdati</taxon>
    </lineage>
</organism>
<name>A0A5N6GK88_ASPFL</name>
<proteinExistence type="predicted"/>
<dbReference type="Proteomes" id="UP000325434">
    <property type="component" value="Unassembled WGS sequence"/>
</dbReference>
<gene>
    <name evidence="1" type="ORF">BDV35DRAFT_383807</name>
</gene>
<dbReference type="AlphaFoldDB" id="A0A5N6GK88"/>
<dbReference type="EMBL" id="ML734657">
    <property type="protein sequence ID" value="KAB8242732.1"/>
    <property type="molecule type" value="Genomic_DNA"/>
</dbReference>
<reference evidence="1" key="1">
    <citation type="submission" date="2019-04" db="EMBL/GenBank/DDBJ databases">
        <title>Friends and foes A comparative genomics study of 23 Aspergillus species from section Flavi.</title>
        <authorList>
            <consortium name="DOE Joint Genome Institute"/>
            <person name="Kjaerbolling I."/>
            <person name="Vesth T."/>
            <person name="Frisvad J.C."/>
            <person name="Nybo J.L."/>
            <person name="Theobald S."/>
            <person name="Kildgaard S."/>
            <person name="Isbrandt T."/>
            <person name="Kuo A."/>
            <person name="Sato A."/>
            <person name="Lyhne E.K."/>
            <person name="Kogle M.E."/>
            <person name="Wiebenga A."/>
            <person name="Kun R.S."/>
            <person name="Lubbers R.J."/>
            <person name="Makela M.R."/>
            <person name="Barry K."/>
            <person name="Chovatia M."/>
            <person name="Clum A."/>
            <person name="Daum C."/>
            <person name="Haridas S."/>
            <person name="He G."/>
            <person name="LaButti K."/>
            <person name="Lipzen A."/>
            <person name="Mondo S."/>
            <person name="Riley R."/>
            <person name="Salamov A."/>
            <person name="Simmons B.A."/>
            <person name="Magnuson J.K."/>
            <person name="Henrissat B."/>
            <person name="Mortensen U.H."/>
            <person name="Larsen T.O."/>
            <person name="Devries R.P."/>
            <person name="Grigoriev I.V."/>
            <person name="Machida M."/>
            <person name="Baker S.E."/>
            <person name="Andersen M.R."/>
        </authorList>
    </citation>
    <scope>NUCLEOTIDE SEQUENCE [LARGE SCALE GENOMIC DNA]</scope>
    <source>
        <strain evidence="1">CBS 121.62</strain>
    </source>
</reference>
<evidence type="ECO:0000313" key="1">
    <source>
        <dbReference type="EMBL" id="KAB8242732.1"/>
    </source>
</evidence>